<keyword evidence="4" id="KW-0862">Zinc</keyword>
<name>A0A5M8PIN3_9LECA</name>
<dbReference type="GO" id="GO:0005739">
    <property type="term" value="C:mitochondrion"/>
    <property type="evidence" value="ECO:0007669"/>
    <property type="project" value="TreeGrafter"/>
</dbReference>
<feature type="domain" description="U1-type" evidence="8">
    <location>
        <begin position="429"/>
        <end position="463"/>
    </location>
</feature>
<dbReference type="InterPro" id="IPR039657">
    <property type="entry name" value="Dimethylallyltransferase"/>
</dbReference>
<reference evidence="9 10" key="1">
    <citation type="submission" date="2019-09" db="EMBL/GenBank/DDBJ databases">
        <title>The hologenome of the rock-dwelling lichen Lasallia pustulata.</title>
        <authorList>
            <person name="Greshake Tzovaras B."/>
            <person name="Segers F."/>
            <person name="Bicker A."/>
            <person name="Dal Grande F."/>
            <person name="Otte J."/>
            <person name="Hankeln T."/>
            <person name="Schmitt I."/>
            <person name="Ebersberger I."/>
        </authorList>
    </citation>
    <scope>NUCLEOTIDE SEQUENCE [LARGE SCALE GENOMIC DNA]</scope>
    <source>
        <strain evidence="9">A1-1</strain>
    </source>
</reference>
<dbReference type="SUPFAM" id="SSF57667">
    <property type="entry name" value="beta-beta-alpha zinc fingers"/>
    <property type="match status" value="1"/>
</dbReference>
<evidence type="ECO:0000256" key="1">
    <source>
        <dbReference type="ARBA" id="ARBA00005842"/>
    </source>
</evidence>
<feature type="compositionally biased region" description="Basic residues" evidence="7">
    <location>
        <begin position="452"/>
        <end position="464"/>
    </location>
</feature>
<dbReference type="InterPro" id="IPR030666">
    <property type="entry name" value="IPP_transferase_euk"/>
</dbReference>
<keyword evidence="5 6" id="KW-0067">ATP-binding</keyword>
<dbReference type="Pfam" id="PF01715">
    <property type="entry name" value="IPPT"/>
    <property type="match status" value="1"/>
</dbReference>
<evidence type="ECO:0000256" key="2">
    <source>
        <dbReference type="ARBA" id="ARBA00022679"/>
    </source>
</evidence>
<dbReference type="InterPro" id="IPR036236">
    <property type="entry name" value="Znf_C2H2_sf"/>
</dbReference>
<dbReference type="EC" id="2.5.1.75" evidence="6"/>
<comment type="caution">
    <text evidence="9">The sequence shown here is derived from an EMBL/GenBank/DDBJ whole genome shotgun (WGS) entry which is preliminary data.</text>
</comment>
<evidence type="ECO:0000256" key="5">
    <source>
        <dbReference type="ARBA" id="ARBA00022840"/>
    </source>
</evidence>
<dbReference type="HAMAP" id="MF_00185">
    <property type="entry name" value="IPP_trans"/>
    <property type="match status" value="1"/>
</dbReference>
<keyword evidence="2 6" id="KW-0808">Transferase</keyword>
<dbReference type="OrthoDB" id="775260at2759"/>
<gene>
    <name evidence="9" type="ORF">FRX48_07247</name>
</gene>
<dbReference type="GO" id="GO:0008270">
    <property type="term" value="F:zinc ion binding"/>
    <property type="evidence" value="ECO:0007669"/>
    <property type="project" value="UniProtKB-KW"/>
</dbReference>
<evidence type="ECO:0000256" key="7">
    <source>
        <dbReference type="SAM" id="MobiDB-lite"/>
    </source>
</evidence>
<keyword evidence="6" id="KW-0819">tRNA processing</keyword>
<comment type="similarity">
    <text evidence="1 6">Belongs to the IPP transferase family.</text>
</comment>
<evidence type="ECO:0000256" key="3">
    <source>
        <dbReference type="ARBA" id="ARBA00022741"/>
    </source>
</evidence>
<dbReference type="SMART" id="SM00451">
    <property type="entry name" value="ZnF_U1"/>
    <property type="match status" value="1"/>
</dbReference>
<organism evidence="9 10">
    <name type="scientific">Lasallia pustulata</name>
    <dbReference type="NCBI Taxonomy" id="136370"/>
    <lineage>
        <taxon>Eukaryota</taxon>
        <taxon>Fungi</taxon>
        <taxon>Dikarya</taxon>
        <taxon>Ascomycota</taxon>
        <taxon>Pezizomycotina</taxon>
        <taxon>Lecanoromycetes</taxon>
        <taxon>OSLEUM clade</taxon>
        <taxon>Umbilicariomycetidae</taxon>
        <taxon>Umbilicariales</taxon>
        <taxon>Umbilicariaceae</taxon>
        <taxon>Lasallia</taxon>
    </lineage>
</organism>
<dbReference type="InterPro" id="IPR018022">
    <property type="entry name" value="IPT"/>
</dbReference>
<dbReference type="EMBL" id="VXIT01000012">
    <property type="protein sequence ID" value="KAA6408903.1"/>
    <property type="molecule type" value="Genomic_DNA"/>
</dbReference>
<proteinExistence type="inferred from homology"/>
<feature type="region of interest" description="Disordered" evidence="7">
    <location>
        <begin position="410"/>
        <end position="430"/>
    </location>
</feature>
<dbReference type="SUPFAM" id="SSF52540">
    <property type="entry name" value="P-loop containing nucleoside triphosphate hydrolases"/>
    <property type="match status" value="2"/>
</dbReference>
<dbReference type="GO" id="GO:0003676">
    <property type="term" value="F:nucleic acid binding"/>
    <property type="evidence" value="ECO:0007669"/>
    <property type="project" value="InterPro"/>
</dbReference>
<dbReference type="Pfam" id="PF12874">
    <property type="entry name" value="zf-met"/>
    <property type="match status" value="1"/>
</dbReference>
<keyword evidence="4" id="KW-0863">Zinc-finger</keyword>
<evidence type="ECO:0000259" key="8">
    <source>
        <dbReference type="SMART" id="SM00451"/>
    </source>
</evidence>
<dbReference type="PANTHER" id="PTHR11088">
    <property type="entry name" value="TRNA DIMETHYLALLYLTRANSFERASE"/>
    <property type="match status" value="1"/>
</dbReference>
<comment type="catalytic activity">
    <reaction evidence="6">
        <text>adenosine(37) in tRNA + dimethylallyl diphosphate = N(6)-dimethylallyladenosine(37) in tRNA + diphosphate</text>
        <dbReference type="Rhea" id="RHEA:26482"/>
        <dbReference type="Rhea" id="RHEA-COMP:10162"/>
        <dbReference type="Rhea" id="RHEA-COMP:10375"/>
        <dbReference type="ChEBI" id="CHEBI:33019"/>
        <dbReference type="ChEBI" id="CHEBI:57623"/>
        <dbReference type="ChEBI" id="CHEBI:74411"/>
        <dbReference type="ChEBI" id="CHEBI:74415"/>
        <dbReference type="EC" id="2.5.1.75"/>
    </reaction>
</comment>
<dbReference type="Gene3D" id="1.10.20.140">
    <property type="match status" value="1"/>
</dbReference>
<protein>
    <recommendedName>
        <fullName evidence="6">tRNA dimethylallyltransferase</fullName>
        <ecNumber evidence="6">2.5.1.75</ecNumber>
    </recommendedName>
</protein>
<dbReference type="InterPro" id="IPR013087">
    <property type="entry name" value="Znf_C2H2_type"/>
</dbReference>
<dbReference type="PANTHER" id="PTHR11088:SF89">
    <property type="entry name" value="TRNA DIMETHYLALLYLTRANSFERASE"/>
    <property type="match status" value="1"/>
</dbReference>
<keyword evidence="4" id="KW-0479">Metal-binding</keyword>
<evidence type="ECO:0000313" key="9">
    <source>
        <dbReference type="EMBL" id="KAA6408903.1"/>
    </source>
</evidence>
<dbReference type="Gene3D" id="3.30.160.60">
    <property type="entry name" value="Classic Zinc Finger"/>
    <property type="match status" value="1"/>
</dbReference>
<evidence type="ECO:0000256" key="6">
    <source>
        <dbReference type="PIRNR" id="PIRNR039110"/>
    </source>
</evidence>
<dbReference type="GO" id="GO:0006400">
    <property type="term" value="P:tRNA modification"/>
    <property type="evidence" value="ECO:0007669"/>
    <property type="project" value="TreeGrafter"/>
</dbReference>
<dbReference type="AlphaFoldDB" id="A0A5M8PIN3"/>
<dbReference type="GO" id="GO:0005524">
    <property type="term" value="F:ATP binding"/>
    <property type="evidence" value="ECO:0007669"/>
    <property type="project" value="UniProtKB-UniRule"/>
</dbReference>
<evidence type="ECO:0000313" key="10">
    <source>
        <dbReference type="Proteomes" id="UP000324767"/>
    </source>
</evidence>
<dbReference type="Proteomes" id="UP000324767">
    <property type="component" value="Unassembled WGS sequence"/>
</dbReference>
<keyword evidence="3 6" id="KW-0547">Nucleotide-binding</keyword>
<accession>A0A5M8PIN3</accession>
<dbReference type="PIRSF" id="PIRSF039110">
    <property type="entry name" value="IPP_transferase"/>
    <property type="match status" value="1"/>
</dbReference>
<feature type="region of interest" description="Disordered" evidence="7">
    <location>
        <begin position="452"/>
        <end position="475"/>
    </location>
</feature>
<dbReference type="GO" id="GO:0052381">
    <property type="term" value="F:tRNA dimethylallyltransferase activity"/>
    <property type="evidence" value="ECO:0007669"/>
    <property type="project" value="UniProtKB-UniRule"/>
</dbReference>
<dbReference type="InterPro" id="IPR003604">
    <property type="entry name" value="Matrin/U1-like-C_Znf_C2H2"/>
</dbReference>
<comment type="function">
    <text evidence="6">Catalyzes the transfer of a dimethylallyl group onto the adenine at position 37.</text>
</comment>
<dbReference type="InterPro" id="IPR027417">
    <property type="entry name" value="P-loop_NTPase"/>
</dbReference>
<keyword evidence="6" id="KW-0963">Cytoplasm</keyword>
<sequence>MLRPCYRRLNMLRQPSENPLIAIVGATGTGKSELAVSLAQRFRGEVINGDALQLYNGLPVVTNKIPLLDRKGIPHHLLGCVELDEEPWQVGKYLEQARRAILEVRSRGNLPILVGGTHYYTQALLFKDAVVDDDAEQDQHVPPGDEEKRWPILGASTEDILEKLREVDPSIAIRWHPKDRRKIRRSLGIWLKTGRKASDVYEEQRQRRANNLAALWETPGQDNGQGRNSANDILPTTSTLLRFPTLIFWVHTSSDALVPRLNDRVEKMMSNGLLSEVESMQTSLFEQEAHGCTVDQTRGIWVAIGYKEFTGYLSALKTGNVSPEELGAIRKDAIERTKVATRQYAKRQIRWIRNQLLRTLRENGLADRLYILNSSDLLQWPSAVEKMACELTASFLEGTNLPDPSQLSGAARNMLSHDNGADTPKGKDFQTRHCPLCNTTLMTEGQWIEHVKSRKHRKAAKGVHRPASWTHKADA</sequence>
<dbReference type="Gene3D" id="3.40.50.300">
    <property type="entry name" value="P-loop containing nucleotide triphosphate hydrolases"/>
    <property type="match status" value="1"/>
</dbReference>
<evidence type="ECO:0000256" key="4">
    <source>
        <dbReference type="ARBA" id="ARBA00022771"/>
    </source>
</evidence>